<dbReference type="InterPro" id="IPR003903">
    <property type="entry name" value="UIM_dom"/>
</dbReference>
<protein>
    <submittedName>
        <fullName evidence="11">Phospholipase D/nuclease</fullName>
    </submittedName>
</protein>
<dbReference type="Pfam" id="PF25129">
    <property type="entry name" value="Pyr4-TMTC"/>
    <property type="match status" value="1"/>
</dbReference>
<evidence type="ECO:0000256" key="1">
    <source>
        <dbReference type="ARBA" id="ARBA00004141"/>
    </source>
</evidence>
<evidence type="ECO:0000256" key="8">
    <source>
        <dbReference type="PIRSR" id="PIRSR610347-3"/>
    </source>
</evidence>
<feature type="transmembrane region" description="Helical" evidence="10">
    <location>
        <begin position="76"/>
        <end position="93"/>
    </location>
</feature>
<evidence type="ECO:0000313" key="11">
    <source>
        <dbReference type="EMBL" id="KAF2821966.1"/>
    </source>
</evidence>
<feature type="binding site" evidence="7">
    <location>
        <position position="775"/>
    </location>
    <ligand>
        <name>substrate</name>
    </ligand>
</feature>
<dbReference type="EMBL" id="MU006235">
    <property type="protein sequence ID" value="KAF2821966.1"/>
    <property type="molecule type" value="Genomic_DNA"/>
</dbReference>
<dbReference type="InterPro" id="IPR039020">
    <property type="entry name" value="PaxB-like"/>
</dbReference>
<evidence type="ECO:0000256" key="4">
    <source>
        <dbReference type="ARBA" id="ARBA00022989"/>
    </source>
</evidence>
<feature type="binding site" evidence="7">
    <location>
        <position position="546"/>
    </location>
    <ligand>
        <name>substrate</name>
    </ligand>
</feature>
<keyword evidence="12" id="KW-1185">Reference proteome</keyword>
<dbReference type="GO" id="GO:0006281">
    <property type="term" value="P:DNA repair"/>
    <property type="evidence" value="ECO:0007669"/>
    <property type="project" value="InterPro"/>
</dbReference>
<feature type="site" description="Interaction with DNA" evidence="8">
    <location>
        <position position="800"/>
    </location>
</feature>
<evidence type="ECO:0000313" key="12">
    <source>
        <dbReference type="Proteomes" id="UP000799424"/>
    </source>
</evidence>
<reference evidence="11" key="1">
    <citation type="journal article" date="2020" name="Stud. Mycol.">
        <title>101 Dothideomycetes genomes: a test case for predicting lifestyles and emergence of pathogens.</title>
        <authorList>
            <person name="Haridas S."/>
            <person name="Albert R."/>
            <person name="Binder M."/>
            <person name="Bloem J."/>
            <person name="Labutti K."/>
            <person name="Salamov A."/>
            <person name="Andreopoulos B."/>
            <person name="Baker S."/>
            <person name="Barry K."/>
            <person name="Bills G."/>
            <person name="Bluhm B."/>
            <person name="Cannon C."/>
            <person name="Castanera R."/>
            <person name="Culley D."/>
            <person name="Daum C."/>
            <person name="Ezra D."/>
            <person name="Gonzalez J."/>
            <person name="Henrissat B."/>
            <person name="Kuo A."/>
            <person name="Liang C."/>
            <person name="Lipzen A."/>
            <person name="Lutzoni F."/>
            <person name="Magnuson J."/>
            <person name="Mondo S."/>
            <person name="Nolan M."/>
            <person name="Ohm R."/>
            <person name="Pangilinan J."/>
            <person name="Park H.-J."/>
            <person name="Ramirez L."/>
            <person name="Alfaro M."/>
            <person name="Sun H."/>
            <person name="Tritt A."/>
            <person name="Yoshinaga Y."/>
            <person name="Zwiers L.-H."/>
            <person name="Turgeon B."/>
            <person name="Goodwin S."/>
            <person name="Spatafora J."/>
            <person name="Crous P."/>
            <person name="Grigoriev I."/>
        </authorList>
    </citation>
    <scope>NUCLEOTIDE SEQUENCE</scope>
    <source>
        <strain evidence="11">CBS 113818</strain>
    </source>
</reference>
<dbReference type="GO" id="GO:0005634">
    <property type="term" value="C:nucleus"/>
    <property type="evidence" value="ECO:0007669"/>
    <property type="project" value="InterPro"/>
</dbReference>
<accession>A0A6A6ZM29</accession>
<dbReference type="PANTHER" id="PTHR12415:SF4">
    <property type="entry name" value="TYROSYL-DNA PHOSPHODIESTERASE DOMAIN-CONTAINING PROTEIN"/>
    <property type="match status" value="1"/>
</dbReference>
<dbReference type="Gene3D" id="3.30.870.10">
    <property type="entry name" value="Endonuclease Chain A"/>
    <property type="match status" value="2"/>
</dbReference>
<feature type="transmembrane region" description="Helical" evidence="10">
    <location>
        <begin position="113"/>
        <end position="133"/>
    </location>
</feature>
<evidence type="ECO:0000256" key="5">
    <source>
        <dbReference type="ARBA" id="ARBA00023136"/>
    </source>
</evidence>
<dbReference type="InterPro" id="IPR010347">
    <property type="entry name" value="Tdp1"/>
</dbReference>
<dbReference type="SUPFAM" id="SSF56024">
    <property type="entry name" value="Phospholipase D/nuclease"/>
    <property type="match status" value="2"/>
</dbReference>
<feature type="active site" description="Proton donor/acceptor" evidence="6">
    <location>
        <position position="773"/>
    </location>
</feature>
<feature type="compositionally biased region" description="Polar residues" evidence="9">
    <location>
        <begin position="379"/>
        <end position="388"/>
    </location>
</feature>
<dbReference type="GO" id="GO:0003697">
    <property type="term" value="F:single-stranded DNA binding"/>
    <property type="evidence" value="ECO:0007669"/>
    <property type="project" value="TreeGrafter"/>
</dbReference>
<dbReference type="CDD" id="cd09122">
    <property type="entry name" value="PLDc_Tdp1_1"/>
    <property type="match status" value="1"/>
</dbReference>
<evidence type="ECO:0000256" key="10">
    <source>
        <dbReference type="SAM" id="Phobius"/>
    </source>
</evidence>
<evidence type="ECO:0000256" key="2">
    <source>
        <dbReference type="ARBA" id="ARBA00006757"/>
    </source>
</evidence>
<keyword evidence="3 10" id="KW-0812">Transmembrane</keyword>
<dbReference type="GO" id="GO:0016829">
    <property type="term" value="F:lyase activity"/>
    <property type="evidence" value="ECO:0007669"/>
    <property type="project" value="InterPro"/>
</dbReference>
<dbReference type="Pfam" id="PF06087">
    <property type="entry name" value="Tyr-DNA_phospho"/>
    <property type="match status" value="1"/>
</dbReference>
<dbReference type="SMART" id="SM00726">
    <property type="entry name" value="UIM"/>
    <property type="match status" value="2"/>
</dbReference>
<dbReference type="GO" id="GO:0016020">
    <property type="term" value="C:membrane"/>
    <property type="evidence" value="ECO:0007669"/>
    <property type="project" value="UniProtKB-SubCell"/>
</dbReference>
<dbReference type="Proteomes" id="UP000799424">
    <property type="component" value="Unassembled WGS sequence"/>
</dbReference>
<dbReference type="OrthoDB" id="47785at2759"/>
<keyword evidence="4 10" id="KW-1133">Transmembrane helix</keyword>
<comment type="subcellular location">
    <subcellularLocation>
        <location evidence="1">Membrane</location>
        <topology evidence="1">Multi-pass membrane protein</topology>
    </subcellularLocation>
</comment>
<dbReference type="PANTHER" id="PTHR12415">
    <property type="entry name" value="TYROSYL-DNA PHOSPHODIESTERASE 1"/>
    <property type="match status" value="1"/>
</dbReference>
<feature type="active site" description="Nucleophile" evidence="6">
    <location>
        <position position="544"/>
    </location>
</feature>
<feature type="compositionally biased region" description="Basic and acidic residues" evidence="9">
    <location>
        <begin position="391"/>
        <end position="402"/>
    </location>
</feature>
<feature type="region of interest" description="Disordered" evidence="9">
    <location>
        <begin position="344"/>
        <end position="432"/>
    </location>
</feature>
<feature type="transmembrane region" description="Helical" evidence="10">
    <location>
        <begin position="226"/>
        <end position="247"/>
    </location>
</feature>
<feature type="compositionally biased region" description="Polar residues" evidence="9">
    <location>
        <begin position="419"/>
        <end position="432"/>
    </location>
</feature>
<comment type="similarity">
    <text evidence="2">Belongs to the paxB family.</text>
</comment>
<evidence type="ECO:0000256" key="9">
    <source>
        <dbReference type="SAM" id="MobiDB-lite"/>
    </source>
</evidence>
<evidence type="ECO:0000256" key="3">
    <source>
        <dbReference type="ARBA" id="ARBA00022692"/>
    </source>
</evidence>
<dbReference type="Pfam" id="PF02809">
    <property type="entry name" value="UIM"/>
    <property type="match status" value="2"/>
</dbReference>
<dbReference type="Gene3D" id="6.10.140.100">
    <property type="match status" value="1"/>
</dbReference>
<proteinExistence type="inferred from homology"/>
<keyword evidence="5 10" id="KW-0472">Membrane</keyword>
<dbReference type="GO" id="GO:0003690">
    <property type="term" value="F:double-stranded DNA binding"/>
    <property type="evidence" value="ECO:0007669"/>
    <property type="project" value="TreeGrafter"/>
</dbReference>
<evidence type="ECO:0000256" key="6">
    <source>
        <dbReference type="PIRSR" id="PIRSR610347-1"/>
    </source>
</evidence>
<gene>
    <name evidence="11" type="ORF">CC86DRAFT_330611</name>
</gene>
<dbReference type="GO" id="GO:0017005">
    <property type="term" value="F:3'-tyrosyl-DNA phosphodiesterase activity"/>
    <property type="evidence" value="ECO:0007669"/>
    <property type="project" value="TreeGrafter"/>
</dbReference>
<name>A0A6A6ZM29_9PLEO</name>
<feature type="transmembrane region" description="Helical" evidence="10">
    <location>
        <begin position="158"/>
        <end position="180"/>
    </location>
</feature>
<feature type="transmembrane region" description="Helical" evidence="10">
    <location>
        <begin position="20"/>
        <end position="37"/>
    </location>
</feature>
<dbReference type="PROSITE" id="PS50330">
    <property type="entry name" value="UIM"/>
    <property type="match status" value="2"/>
</dbReference>
<dbReference type="AlphaFoldDB" id="A0A6A6ZM29"/>
<feature type="transmembrane region" description="Helical" evidence="10">
    <location>
        <begin position="49"/>
        <end position="70"/>
    </location>
</feature>
<evidence type="ECO:0000256" key="7">
    <source>
        <dbReference type="PIRSR" id="PIRSR610347-2"/>
    </source>
</evidence>
<sequence>MARSDSLPPHVDPSLRTFNDVLLGTGGLGYTICYILMTRESIRDRTYAMPLFSLAMNFAWEMVFAMFVAVEVREQAIFTIWMLIDLGLIYALVKHGANEWKHAPAVGRHIGKIFTVMLAWWCVALYAVSIWWLDPTVPVNPKFGKAYNGSKGIDSDELGYWTALVAQIVLSVMSLAQIVVRGNSGGSSYAIWTTRFVGSLSGLNLNYGYCWWVWPEAHGYVANPIAVVMMVTWVLADLAYLFALYAVKQTEVVLPSGRKMKAGLTFWVSSHQLRCFWNTNMASSDDDELKLAMALSMQQSSPETPKFKVANVAIDLTSDTEDEGDDEDMRRAIALSLQEATVLSDSEAPLKSPLRRFSASSNPVQGKEAAQPSAGPVSTRASDGSSSLFGLDRKSMEQERLVRLGKRKRDSLPERPSKQVATMPTTTSIQPPSVKSFSFQNGTVQYPKGIIKRTFANRYPRTDDITLEEVLQADSVDIAIISSFEWDSEWLWNKLNPLKVKQIWIMNAKDGDTQERFRQDMKDSQVPNLRIHFPPMDGMIHSMHSKFILLFGKNKLRLVVPTANMTPTDWGEVENDWQPGIMENSVFLVDLPRRSDGAVGNKLHLTVFGKEVVNFLEEQQVERQVINGVMKFDFSNTTHLAFVHSIGGAHKGELRHPTGLPGLARAIEDLKLHNVQDIELDYAASSLGAISDTLLRRIYLAARGDTFTIDSDTADIRKHFRIYFPTDDAVQKSIGGPDCGGIITLARQHYNAASFPRECLRNYDSTRRGMLSHNKLLFARGITEDGKPFAWVYVGSANISESAWGGQKVLKSGQMGSLNIRNWECGVVVPVPHEKMAGLELGTEEIPPMNVFEGTIEVPFVFPGSQYGNEQPWFFRRG</sequence>
<organism evidence="11 12">
    <name type="scientific">Ophiobolus disseminans</name>
    <dbReference type="NCBI Taxonomy" id="1469910"/>
    <lineage>
        <taxon>Eukaryota</taxon>
        <taxon>Fungi</taxon>
        <taxon>Dikarya</taxon>
        <taxon>Ascomycota</taxon>
        <taxon>Pezizomycotina</taxon>
        <taxon>Dothideomycetes</taxon>
        <taxon>Pleosporomycetidae</taxon>
        <taxon>Pleosporales</taxon>
        <taxon>Pleosporineae</taxon>
        <taxon>Phaeosphaeriaceae</taxon>
        <taxon>Ophiobolus</taxon>
    </lineage>
</organism>